<dbReference type="Gene3D" id="3.40.190.10">
    <property type="entry name" value="Periplasmic binding protein-like II"/>
    <property type="match status" value="2"/>
</dbReference>
<dbReference type="PANTHER" id="PTHR30118:SF15">
    <property type="entry name" value="TRANSCRIPTIONAL REGULATORY PROTEIN"/>
    <property type="match status" value="1"/>
</dbReference>
<dbReference type="SUPFAM" id="SSF53850">
    <property type="entry name" value="Periplasmic binding protein-like II"/>
    <property type="match status" value="1"/>
</dbReference>
<dbReference type="Proteomes" id="UP000291106">
    <property type="component" value="Chromosome"/>
</dbReference>
<keyword evidence="4" id="KW-0804">Transcription</keyword>
<evidence type="ECO:0000313" key="7">
    <source>
        <dbReference type="Proteomes" id="UP000291106"/>
    </source>
</evidence>
<keyword evidence="3" id="KW-0238">DNA-binding</keyword>
<dbReference type="GO" id="GO:0003700">
    <property type="term" value="F:DNA-binding transcription factor activity"/>
    <property type="evidence" value="ECO:0007669"/>
    <property type="project" value="InterPro"/>
</dbReference>
<dbReference type="Pfam" id="PF03466">
    <property type="entry name" value="LysR_substrate"/>
    <property type="match status" value="1"/>
</dbReference>
<dbReference type="EMBL" id="CP036200">
    <property type="protein sequence ID" value="QBF83009.1"/>
    <property type="molecule type" value="Genomic_DNA"/>
</dbReference>
<protein>
    <submittedName>
        <fullName evidence="6">LysR family transcriptional regulator</fullName>
    </submittedName>
</protein>
<dbReference type="SUPFAM" id="SSF46785">
    <property type="entry name" value="Winged helix' DNA-binding domain"/>
    <property type="match status" value="1"/>
</dbReference>
<accession>A0A411PHE0</accession>
<keyword evidence="2" id="KW-0805">Transcription regulation</keyword>
<feature type="domain" description="HTH lysR-type" evidence="5">
    <location>
        <begin position="10"/>
        <end position="67"/>
    </location>
</feature>
<dbReference type="AlphaFoldDB" id="A0A411PHE0"/>
<evidence type="ECO:0000313" key="6">
    <source>
        <dbReference type="EMBL" id="QBF83009.1"/>
    </source>
</evidence>
<gene>
    <name evidence="6" type="ORF">EXU30_10125</name>
</gene>
<sequence length="306" mass="34711">MLNEKQLQQLDFNLLKVFEALYMERNMTSVAKTLFISPSAVSHAIKRLRQALGDELFVRKGQAMEPTPACQQIAPQVIELLSKLRKVLQSCGEFELSQSQQTFTLAIHEALEPIVLPKLVAIFRNQAPNAFLKSIKLDRSNMPRQLANRQVDMVIDIARPIQSPIMHASLSSDHFVVLADKQQFAQHSLSKQFYIDSPHIVVSNRSDGIVIEDVSLLQQGINRQIKVRCQSFNTAKNVLKGTDYLLTIPSIIAKQFMASAEFDDSLMVLPLPFEVPSLNTHYYWHQDSDADPAIDWLKQMVQQLLD</sequence>
<dbReference type="RefSeq" id="WP_130599705.1">
    <property type="nucleotide sequence ID" value="NZ_CP036200.1"/>
</dbReference>
<evidence type="ECO:0000259" key="5">
    <source>
        <dbReference type="PROSITE" id="PS50931"/>
    </source>
</evidence>
<dbReference type="InterPro" id="IPR000847">
    <property type="entry name" value="LysR_HTH_N"/>
</dbReference>
<dbReference type="KEGG" id="smai:EXU30_10125"/>
<dbReference type="InterPro" id="IPR050389">
    <property type="entry name" value="LysR-type_TF"/>
</dbReference>
<dbReference type="PRINTS" id="PR00039">
    <property type="entry name" value="HTHLYSR"/>
</dbReference>
<evidence type="ECO:0000256" key="1">
    <source>
        <dbReference type="ARBA" id="ARBA00009437"/>
    </source>
</evidence>
<keyword evidence="7" id="KW-1185">Reference proteome</keyword>
<dbReference type="InterPro" id="IPR037402">
    <property type="entry name" value="YidZ_PBP2"/>
</dbReference>
<dbReference type="InterPro" id="IPR036390">
    <property type="entry name" value="WH_DNA-bd_sf"/>
</dbReference>
<dbReference type="Gene3D" id="1.10.10.10">
    <property type="entry name" value="Winged helix-like DNA-binding domain superfamily/Winged helix DNA-binding domain"/>
    <property type="match status" value="1"/>
</dbReference>
<proteinExistence type="inferred from homology"/>
<organism evidence="6 7">
    <name type="scientific">Shewanella maritima</name>
    <dbReference type="NCBI Taxonomy" id="2520507"/>
    <lineage>
        <taxon>Bacteria</taxon>
        <taxon>Pseudomonadati</taxon>
        <taxon>Pseudomonadota</taxon>
        <taxon>Gammaproteobacteria</taxon>
        <taxon>Alteromonadales</taxon>
        <taxon>Shewanellaceae</taxon>
        <taxon>Shewanella</taxon>
    </lineage>
</organism>
<evidence type="ECO:0000256" key="4">
    <source>
        <dbReference type="ARBA" id="ARBA00023163"/>
    </source>
</evidence>
<evidence type="ECO:0000256" key="3">
    <source>
        <dbReference type="ARBA" id="ARBA00023125"/>
    </source>
</evidence>
<evidence type="ECO:0000256" key="2">
    <source>
        <dbReference type="ARBA" id="ARBA00023015"/>
    </source>
</evidence>
<reference evidence="6 7" key="1">
    <citation type="submission" date="2019-02" db="EMBL/GenBank/DDBJ databases">
        <title>Shewanella sp. D4-2 isolated from Dokdo Island.</title>
        <authorList>
            <person name="Baek K."/>
        </authorList>
    </citation>
    <scope>NUCLEOTIDE SEQUENCE [LARGE SCALE GENOMIC DNA]</scope>
    <source>
        <strain evidence="6 7">D4-2</strain>
    </source>
</reference>
<dbReference type="OrthoDB" id="8720143at2"/>
<dbReference type="InterPro" id="IPR005119">
    <property type="entry name" value="LysR_subst-bd"/>
</dbReference>
<dbReference type="PROSITE" id="PS50931">
    <property type="entry name" value="HTH_LYSR"/>
    <property type="match status" value="1"/>
</dbReference>
<comment type="similarity">
    <text evidence="1">Belongs to the LysR transcriptional regulatory family.</text>
</comment>
<dbReference type="CDD" id="cd08417">
    <property type="entry name" value="PBP2_Nitroaromatics_like"/>
    <property type="match status" value="1"/>
</dbReference>
<dbReference type="GO" id="GO:0003677">
    <property type="term" value="F:DNA binding"/>
    <property type="evidence" value="ECO:0007669"/>
    <property type="project" value="UniProtKB-KW"/>
</dbReference>
<dbReference type="Pfam" id="PF00126">
    <property type="entry name" value="HTH_1"/>
    <property type="match status" value="1"/>
</dbReference>
<name>A0A411PHE0_9GAMM</name>
<dbReference type="InterPro" id="IPR036388">
    <property type="entry name" value="WH-like_DNA-bd_sf"/>
</dbReference>
<dbReference type="PANTHER" id="PTHR30118">
    <property type="entry name" value="HTH-TYPE TRANSCRIPTIONAL REGULATOR LEUO-RELATED"/>
    <property type="match status" value="1"/>
</dbReference>